<evidence type="ECO:0000256" key="3">
    <source>
        <dbReference type="ARBA" id="ARBA00023235"/>
    </source>
</evidence>
<dbReference type="PATRIC" id="fig|1288963.3.peg.3967"/>
<evidence type="ECO:0000313" key="7">
    <source>
        <dbReference type="Proteomes" id="UP000013909"/>
    </source>
</evidence>
<reference evidence="6 7" key="1">
    <citation type="submission" date="2013-02" db="EMBL/GenBank/DDBJ databases">
        <title>A novel strain isolated from Lonar lake, Maharashtra, India.</title>
        <authorList>
            <person name="Singh A."/>
        </authorList>
    </citation>
    <scope>NUCLEOTIDE SEQUENCE [LARGE SCALE GENOMIC DNA]</scope>
    <source>
        <strain evidence="6 7">AK24</strain>
    </source>
</reference>
<dbReference type="SUPFAM" id="SSF50891">
    <property type="entry name" value="Cyclophilin-like"/>
    <property type="match status" value="2"/>
</dbReference>
<evidence type="ECO:0000313" key="6">
    <source>
        <dbReference type="EMBL" id="EON75573.1"/>
    </source>
</evidence>
<dbReference type="PANTHER" id="PTHR45625:SF4">
    <property type="entry name" value="PEPTIDYLPROLYL ISOMERASE DOMAIN AND WD REPEAT-CONTAINING PROTEIN 1"/>
    <property type="match status" value="1"/>
</dbReference>
<dbReference type="EC" id="5.2.1.8" evidence="4"/>
<feature type="domain" description="PPIase cyclophilin-type" evidence="5">
    <location>
        <begin position="1"/>
        <end position="222"/>
    </location>
</feature>
<comment type="function">
    <text evidence="4">PPIases accelerate the folding of proteins. It catalyzes the cis-trans isomerization of proline imidic peptide bonds in oligopeptides.</text>
</comment>
<dbReference type="PRINTS" id="PR00153">
    <property type="entry name" value="CSAPPISMRASE"/>
</dbReference>
<dbReference type="PROSITE" id="PS00170">
    <property type="entry name" value="CSA_PPIASE_1"/>
    <property type="match status" value="1"/>
</dbReference>
<dbReference type="Pfam" id="PF00160">
    <property type="entry name" value="Pro_isomerase"/>
    <property type="match status" value="2"/>
</dbReference>
<protein>
    <recommendedName>
        <fullName evidence="4">Peptidyl-prolyl cis-trans isomerase</fullName>
        <shortName evidence="4">PPIase</shortName>
        <ecNumber evidence="4">5.2.1.8</ecNumber>
    </recommendedName>
</protein>
<dbReference type="CDD" id="cd00317">
    <property type="entry name" value="cyclophilin"/>
    <property type="match status" value="1"/>
</dbReference>
<keyword evidence="7" id="KW-1185">Reference proteome</keyword>
<evidence type="ECO:0000256" key="1">
    <source>
        <dbReference type="ARBA" id="ARBA00007365"/>
    </source>
</evidence>
<dbReference type="Proteomes" id="UP000013909">
    <property type="component" value="Unassembled WGS sequence"/>
</dbReference>
<dbReference type="GO" id="GO:0006457">
    <property type="term" value="P:protein folding"/>
    <property type="evidence" value="ECO:0007669"/>
    <property type="project" value="InterPro"/>
</dbReference>
<comment type="similarity">
    <text evidence="1 4">Belongs to the cyclophilin-type PPIase family.</text>
</comment>
<dbReference type="STRING" id="1232681.ADIS_3976"/>
<name>R7ZNC3_9BACT</name>
<accession>R7ZNC3</accession>
<proteinExistence type="inferred from homology"/>
<evidence type="ECO:0000256" key="4">
    <source>
        <dbReference type="RuleBase" id="RU363019"/>
    </source>
</evidence>
<dbReference type="EMBL" id="AQHR01000104">
    <property type="protein sequence ID" value="EON75573.1"/>
    <property type="molecule type" value="Genomic_DNA"/>
</dbReference>
<evidence type="ECO:0000256" key="2">
    <source>
        <dbReference type="ARBA" id="ARBA00023110"/>
    </source>
</evidence>
<evidence type="ECO:0000259" key="5">
    <source>
        <dbReference type="PROSITE" id="PS50072"/>
    </source>
</evidence>
<dbReference type="InterPro" id="IPR029000">
    <property type="entry name" value="Cyclophilin-like_dom_sf"/>
</dbReference>
<dbReference type="PANTHER" id="PTHR45625">
    <property type="entry name" value="PEPTIDYL-PROLYL CIS-TRANS ISOMERASE-RELATED"/>
    <property type="match status" value="1"/>
</dbReference>
<dbReference type="GO" id="GO:0003755">
    <property type="term" value="F:peptidyl-prolyl cis-trans isomerase activity"/>
    <property type="evidence" value="ECO:0007669"/>
    <property type="project" value="UniProtKB-UniRule"/>
</dbReference>
<gene>
    <name evidence="6" type="ORF">ADIS_3976</name>
</gene>
<dbReference type="AlphaFoldDB" id="R7ZNC3"/>
<sequence length="245" mass="28068">MYAILYDQTPAHKANFLKLANAGRFDSTEFHRVINEFMVQGGDVFGRENLPESEWYTVPAEFNPDLIHEKGSLAAARQGDNINPAKRSSGCQFYIVQGKVYDELSLTTDMRKLQEAFMRYIQLESNKALREKYLAHYEKGEYDSLNAIMLSKKTDLEQFLSVNLETGKRKNQIEAYTTVGGTPHLDDAYTVFGKVIKGLDVLDKIAAEKTDRSDKPLDPVYMKVMVSEMNRKKITEQYGYEYPED</sequence>
<dbReference type="InterPro" id="IPR044666">
    <property type="entry name" value="Cyclophilin_A-like"/>
</dbReference>
<comment type="caution">
    <text evidence="6">The sequence shown here is derived from an EMBL/GenBank/DDBJ whole genome shotgun (WGS) entry which is preliminary data.</text>
</comment>
<keyword evidence="3 4" id="KW-0413">Isomerase</keyword>
<comment type="catalytic activity">
    <reaction evidence="4">
        <text>[protein]-peptidylproline (omega=180) = [protein]-peptidylproline (omega=0)</text>
        <dbReference type="Rhea" id="RHEA:16237"/>
        <dbReference type="Rhea" id="RHEA-COMP:10747"/>
        <dbReference type="Rhea" id="RHEA-COMP:10748"/>
        <dbReference type="ChEBI" id="CHEBI:83833"/>
        <dbReference type="ChEBI" id="CHEBI:83834"/>
        <dbReference type="EC" id="5.2.1.8"/>
    </reaction>
</comment>
<dbReference type="PROSITE" id="PS50072">
    <property type="entry name" value="CSA_PPIASE_2"/>
    <property type="match status" value="1"/>
</dbReference>
<organism evidence="6 7">
    <name type="scientific">Lunatimonas lonarensis</name>
    <dbReference type="NCBI Taxonomy" id="1232681"/>
    <lineage>
        <taxon>Bacteria</taxon>
        <taxon>Pseudomonadati</taxon>
        <taxon>Bacteroidota</taxon>
        <taxon>Cytophagia</taxon>
        <taxon>Cytophagales</taxon>
        <taxon>Cyclobacteriaceae</taxon>
    </lineage>
</organism>
<dbReference type="InterPro" id="IPR002130">
    <property type="entry name" value="Cyclophilin-type_PPIase_dom"/>
</dbReference>
<dbReference type="InterPro" id="IPR020892">
    <property type="entry name" value="Cyclophilin-type_PPIase_CS"/>
</dbReference>
<dbReference type="Gene3D" id="2.40.100.10">
    <property type="entry name" value="Cyclophilin-like"/>
    <property type="match status" value="2"/>
</dbReference>
<keyword evidence="2 4" id="KW-0697">Rotamase</keyword>